<feature type="transmembrane region" description="Helical" evidence="1">
    <location>
        <begin position="31"/>
        <end position="52"/>
    </location>
</feature>
<evidence type="ECO:0000256" key="1">
    <source>
        <dbReference type="SAM" id="Phobius"/>
    </source>
</evidence>
<feature type="transmembrane region" description="Helical" evidence="1">
    <location>
        <begin position="58"/>
        <end position="81"/>
    </location>
</feature>
<keyword evidence="1" id="KW-1133">Transmembrane helix</keyword>
<organism evidence="2 3">
    <name type="scientific">Actinoplanes xinjiangensis</name>
    <dbReference type="NCBI Taxonomy" id="512350"/>
    <lineage>
        <taxon>Bacteria</taxon>
        <taxon>Bacillati</taxon>
        <taxon>Actinomycetota</taxon>
        <taxon>Actinomycetes</taxon>
        <taxon>Micromonosporales</taxon>
        <taxon>Micromonosporaceae</taxon>
        <taxon>Actinoplanes</taxon>
    </lineage>
</organism>
<evidence type="ECO:0000313" key="3">
    <source>
        <dbReference type="Proteomes" id="UP000245697"/>
    </source>
</evidence>
<gene>
    <name evidence="2" type="ORF">BC793_111126</name>
</gene>
<evidence type="ECO:0000313" key="2">
    <source>
        <dbReference type="EMBL" id="PWK45152.1"/>
    </source>
</evidence>
<keyword evidence="3" id="KW-1185">Reference proteome</keyword>
<proteinExistence type="predicted"/>
<keyword evidence="1" id="KW-0472">Membrane</keyword>
<dbReference type="EMBL" id="QGGR01000011">
    <property type="protein sequence ID" value="PWK45152.1"/>
    <property type="molecule type" value="Genomic_DNA"/>
</dbReference>
<sequence>MHGVESYLLPGERVLWEGAPMRHRLFRRTDVLLLPFSVVWCGFAIVWLVRALRSDGAGLFPLFGVPFVIVGVYLVAGRFLVRALASRRTVYTVTDGRVVVRGGPTGARLTTAYLRDLPPPVIAERPDGSGSLAFGGFPGIGDVFTGGAKRGWRGWSDEPSDTPILWEVPDVRRVRDCVAQAQRAG</sequence>
<name>A0A316FA24_9ACTN</name>
<dbReference type="AlphaFoldDB" id="A0A316FA24"/>
<protein>
    <recommendedName>
        <fullName evidence="4">PH (Pleckstrin Homology) domain-containing protein</fullName>
    </recommendedName>
</protein>
<reference evidence="2 3" key="1">
    <citation type="submission" date="2018-05" db="EMBL/GenBank/DDBJ databases">
        <title>Genomic Encyclopedia of Archaeal and Bacterial Type Strains, Phase II (KMG-II): from individual species to whole genera.</title>
        <authorList>
            <person name="Goeker M."/>
        </authorList>
    </citation>
    <scope>NUCLEOTIDE SEQUENCE [LARGE SCALE GENOMIC DNA]</scope>
    <source>
        <strain evidence="2 3">DSM 45184</strain>
    </source>
</reference>
<accession>A0A316FA24</accession>
<keyword evidence="1" id="KW-0812">Transmembrane</keyword>
<comment type="caution">
    <text evidence="2">The sequence shown here is derived from an EMBL/GenBank/DDBJ whole genome shotgun (WGS) entry which is preliminary data.</text>
</comment>
<evidence type="ECO:0008006" key="4">
    <source>
        <dbReference type="Google" id="ProtNLM"/>
    </source>
</evidence>
<dbReference type="Proteomes" id="UP000245697">
    <property type="component" value="Unassembled WGS sequence"/>
</dbReference>